<dbReference type="Gene3D" id="1.20.120.160">
    <property type="entry name" value="HPT domain"/>
    <property type="match status" value="1"/>
</dbReference>
<dbReference type="Proteomes" id="UP000307541">
    <property type="component" value="Unassembled WGS sequence"/>
</dbReference>
<evidence type="ECO:0000256" key="8">
    <source>
        <dbReference type="ARBA" id="ARBA00022692"/>
    </source>
</evidence>
<dbReference type="SUPFAM" id="SSF47226">
    <property type="entry name" value="Histidine-containing phosphotransfer domain, HPT domain"/>
    <property type="match status" value="1"/>
</dbReference>
<keyword evidence="6 15" id="KW-0597">Phosphoprotein</keyword>
<dbReference type="InterPro" id="IPR051315">
    <property type="entry name" value="Bact_Chemotaxis_CheA"/>
</dbReference>
<evidence type="ECO:0000256" key="3">
    <source>
        <dbReference type="ARBA" id="ARBA00012438"/>
    </source>
</evidence>
<evidence type="ECO:0000256" key="2">
    <source>
        <dbReference type="ARBA" id="ARBA00004236"/>
    </source>
</evidence>
<evidence type="ECO:0000256" key="15">
    <source>
        <dbReference type="PROSITE-ProRule" id="PRU00110"/>
    </source>
</evidence>
<dbReference type="SUPFAM" id="SSF55781">
    <property type="entry name" value="GAF domain-like"/>
    <property type="match status" value="1"/>
</dbReference>
<dbReference type="CDD" id="cd00088">
    <property type="entry name" value="HPT"/>
    <property type="match status" value="1"/>
</dbReference>
<evidence type="ECO:0000259" key="17">
    <source>
        <dbReference type="PROSITE" id="PS50894"/>
    </source>
</evidence>
<dbReference type="InterPro" id="IPR008207">
    <property type="entry name" value="Sig_transdc_His_kin_Hpt_dom"/>
</dbReference>
<evidence type="ECO:0000313" key="18">
    <source>
        <dbReference type="EMBL" id="TIH07663.1"/>
    </source>
</evidence>
<sequence length="1053" mass="115626">MPSLKLSFNQKVAFGFAIILVLLTISGGMSLWTLSDISRSNQRVQETAVPVVTEVNKVQIRLLKLANLSALGFNALSEADIRPYRDDFERGAGEFAEGFKQLESLAQADPQRAELVAEIKRNYEVYTAAVRQMFDAKLAVLVAKQQAEDEVAVVMERSDDVGFAFMEIVNARAPSKALEKDLELAQGFANQADALMAGVAKAAQEIQVSEASDRLESAQDDFEFIINGSMSWFDKAAPLFEPMDDANIIQTARDSVEALRARLKAQPSLVDYKIEQLTQAETAREQLSASKAAVEKSVTGLDEVLVSADAQFNRLQAELGDSVSFGFKSTIMILIILLALATQNFNSMRLAIRKKMIDLAKLNGIGGTLAAARDQDSALELVLHAMYEKIGIERGSVYLFNKDNELEAKAFLPPKQMDGAPSAITFTMGEGIIGRAASSKKALFVPDTSRDSTYVGGENEKSKALLCVPLVDKDILIGVMNFSGDVNKVVFADSDYEFVASVARSLVTTIKNIRMVEVIEEHNRTLERKVEERTAALKQKNDDIANMFSNMHQGLFTIIEGGLIHPEYAAYLETIFETKEIANRNFVDLMFRSSTLGADVIDAASTAVASIVGEDSMMYEFNSHLLVTELTLEFVDKPNKLIELDWDPIVDDQDVITKLMVTVRDVTALKALQAEAEGQKQELMIIGEVLSVDADKFSDFIEGSESFVGKCRTIIEQTQQKDLGKLAELFRNIHTVKGNARTYGLKHITDTVHRIENTYDQLRKNDDMQWQPQELLGELAFAEQAIKVYRGIFKDKLGRDGKQGIAGARVDREQISRLMESIAALSNTELPANVINIVRDTYHSLASIDAEPLGAVIADVLTSVQSLAAELGKPAPRIEIAEHDVYTRREAHSMLNNIFMHVLRNAMDHGIESAAERLSVGKPEQGLIGIDTLENDDGITFAIRDDGRGIAITKLFEKALEVGIYPAGTARPSAREVANLIFASGFSTAEQVTEVSGRGVGMDAVREFLEAEGGSIQVQLDAGDEAADFRAFTTLIHLPAKFCVIPPEFAQAS</sequence>
<evidence type="ECO:0000256" key="16">
    <source>
        <dbReference type="SAM" id="Phobius"/>
    </source>
</evidence>
<comment type="catalytic activity">
    <reaction evidence="1">
        <text>ATP + protein L-histidine = ADP + protein N-phospho-L-histidine.</text>
        <dbReference type="EC" id="2.7.13.3"/>
    </reaction>
</comment>
<dbReference type="InterPro" id="IPR004358">
    <property type="entry name" value="Sig_transdc_His_kin-like_C"/>
</dbReference>
<dbReference type="EC" id="2.7.13.3" evidence="3"/>
<dbReference type="Gene3D" id="3.30.450.40">
    <property type="match status" value="1"/>
</dbReference>
<dbReference type="InterPro" id="IPR003122">
    <property type="entry name" value="Tar_rcpt_lig-bd"/>
</dbReference>
<comment type="function">
    <text evidence="14">Involved in the transmission of sensory signals from the chemoreceptors to the flagellar motors. CheA is autophosphorylated; it can transfer its phosphate group to either CheB or CheY.</text>
</comment>
<dbReference type="SMART" id="SM00073">
    <property type="entry name" value="HPT"/>
    <property type="match status" value="1"/>
</dbReference>
<feature type="transmembrane region" description="Helical" evidence="16">
    <location>
        <begin position="12"/>
        <end position="34"/>
    </location>
</feature>
<accession>A0A4T1ZTQ3</accession>
<dbReference type="InterPro" id="IPR003018">
    <property type="entry name" value="GAF"/>
</dbReference>
<keyword evidence="7" id="KW-0808">Transferase</keyword>
<evidence type="ECO:0000256" key="13">
    <source>
        <dbReference type="ARBA" id="ARBA00023224"/>
    </source>
</evidence>
<dbReference type="SMART" id="SM00065">
    <property type="entry name" value="GAF"/>
    <property type="match status" value="1"/>
</dbReference>
<dbReference type="PANTHER" id="PTHR43395:SF10">
    <property type="entry name" value="CHEMOTAXIS PROTEIN CHEA"/>
    <property type="match status" value="1"/>
</dbReference>
<evidence type="ECO:0000256" key="14">
    <source>
        <dbReference type="ARBA" id="ARBA00035100"/>
    </source>
</evidence>
<evidence type="ECO:0000313" key="19">
    <source>
        <dbReference type="Proteomes" id="UP000307541"/>
    </source>
</evidence>
<keyword evidence="12 16" id="KW-0472">Membrane</keyword>
<keyword evidence="19" id="KW-1185">Reference proteome</keyword>
<keyword evidence="8 16" id="KW-0812">Transmembrane</keyword>
<dbReference type="InterPro" id="IPR036641">
    <property type="entry name" value="HPT_dom_sf"/>
</dbReference>
<dbReference type="Gene3D" id="3.30.565.10">
    <property type="entry name" value="Histidine kinase-like ATPase, C-terminal domain"/>
    <property type="match status" value="1"/>
</dbReference>
<dbReference type="GO" id="GO:0005886">
    <property type="term" value="C:plasma membrane"/>
    <property type="evidence" value="ECO:0007669"/>
    <property type="project" value="UniProtKB-SubCell"/>
</dbReference>
<keyword evidence="11" id="KW-0902">Two-component regulatory system</keyword>
<dbReference type="PRINTS" id="PR00344">
    <property type="entry name" value="BCTRLSENSOR"/>
</dbReference>
<dbReference type="GO" id="GO:0000155">
    <property type="term" value="F:phosphorelay sensor kinase activity"/>
    <property type="evidence" value="ECO:0007669"/>
    <property type="project" value="UniProtKB-ARBA"/>
</dbReference>
<evidence type="ECO:0000256" key="4">
    <source>
        <dbReference type="ARBA" id="ARBA00021495"/>
    </source>
</evidence>
<dbReference type="PANTHER" id="PTHR43395">
    <property type="entry name" value="SENSOR HISTIDINE KINASE CHEA"/>
    <property type="match status" value="1"/>
</dbReference>
<evidence type="ECO:0000256" key="11">
    <source>
        <dbReference type="ARBA" id="ARBA00023012"/>
    </source>
</evidence>
<dbReference type="PROSITE" id="PS50894">
    <property type="entry name" value="HPT"/>
    <property type="match status" value="1"/>
</dbReference>
<dbReference type="GO" id="GO:0006935">
    <property type="term" value="P:chemotaxis"/>
    <property type="evidence" value="ECO:0007669"/>
    <property type="project" value="InterPro"/>
</dbReference>
<dbReference type="EMBL" id="RFLV01000003">
    <property type="protein sequence ID" value="TIH07663.1"/>
    <property type="molecule type" value="Genomic_DNA"/>
</dbReference>
<dbReference type="FunFam" id="3.30.565.10:FF:000016">
    <property type="entry name" value="Chemotaxis protein CheA, putative"/>
    <property type="match status" value="1"/>
</dbReference>
<dbReference type="InterPro" id="IPR029016">
    <property type="entry name" value="GAF-like_dom_sf"/>
</dbReference>
<keyword evidence="13" id="KW-0807">Transducer</keyword>
<gene>
    <name evidence="18" type="ORF">D8779_16055</name>
</gene>
<dbReference type="InterPro" id="IPR003594">
    <property type="entry name" value="HATPase_dom"/>
</dbReference>
<dbReference type="InterPro" id="IPR036890">
    <property type="entry name" value="HATPase_C_sf"/>
</dbReference>
<organism evidence="18 19">
    <name type="scientific">Pseudomonas leptonychotis</name>
    <dbReference type="NCBI Taxonomy" id="2448482"/>
    <lineage>
        <taxon>Bacteria</taxon>
        <taxon>Pseudomonadati</taxon>
        <taxon>Pseudomonadota</taxon>
        <taxon>Gammaproteobacteria</taxon>
        <taxon>Pseudomonadales</taxon>
        <taxon>Pseudomonadaceae</taxon>
        <taxon>Pseudomonas</taxon>
    </lineage>
</organism>
<evidence type="ECO:0000256" key="10">
    <source>
        <dbReference type="ARBA" id="ARBA00022989"/>
    </source>
</evidence>
<evidence type="ECO:0000256" key="5">
    <source>
        <dbReference type="ARBA" id="ARBA00022475"/>
    </source>
</evidence>
<comment type="caution">
    <text evidence="18">The sequence shown here is derived from an EMBL/GenBank/DDBJ whole genome shotgun (WGS) entry which is preliminary data.</text>
</comment>
<dbReference type="Pfam" id="PF02203">
    <property type="entry name" value="TarH"/>
    <property type="match status" value="1"/>
</dbReference>
<comment type="subcellular location">
    <subcellularLocation>
        <location evidence="2">Cell membrane</location>
    </subcellularLocation>
</comment>
<evidence type="ECO:0000256" key="7">
    <source>
        <dbReference type="ARBA" id="ARBA00022679"/>
    </source>
</evidence>
<evidence type="ECO:0000256" key="12">
    <source>
        <dbReference type="ARBA" id="ARBA00023136"/>
    </source>
</evidence>
<dbReference type="OrthoDB" id="9803176at2"/>
<keyword evidence="5" id="KW-1003">Cell membrane</keyword>
<evidence type="ECO:0000256" key="6">
    <source>
        <dbReference type="ARBA" id="ARBA00022553"/>
    </source>
</evidence>
<keyword evidence="9" id="KW-0418">Kinase</keyword>
<dbReference type="Pfam" id="PF02518">
    <property type="entry name" value="HATPase_c"/>
    <property type="match status" value="1"/>
</dbReference>
<dbReference type="RefSeq" id="WP_136665492.1">
    <property type="nucleotide sequence ID" value="NZ_CP180477.1"/>
</dbReference>
<reference evidence="18 19" key="1">
    <citation type="submission" date="2018-10" db="EMBL/GenBank/DDBJ databases">
        <title>Pseudomonas leptonychotis sp. nov., isolated from Weddell seals in Antarctica.</title>
        <authorList>
            <person name="Novakova D."/>
            <person name="Svec P."/>
            <person name="Kralova S."/>
            <person name="Kristofova L."/>
            <person name="Zeman M."/>
            <person name="Pantucek R."/>
            <person name="Maslanova I."/>
            <person name="Sedlacek I."/>
        </authorList>
    </citation>
    <scope>NUCLEOTIDE SEQUENCE [LARGE SCALE GENOMIC DNA]</scope>
    <source>
        <strain evidence="18 19">CCM 8849</strain>
    </source>
</reference>
<dbReference type="Pfam" id="PF01627">
    <property type="entry name" value="Hpt"/>
    <property type="match status" value="1"/>
</dbReference>
<dbReference type="Pfam" id="PF13185">
    <property type="entry name" value="GAF_2"/>
    <property type="match status" value="1"/>
</dbReference>
<keyword evidence="10 16" id="KW-1133">Transmembrane helix</keyword>
<dbReference type="AlphaFoldDB" id="A0A4T1ZTQ3"/>
<evidence type="ECO:0000256" key="9">
    <source>
        <dbReference type="ARBA" id="ARBA00022777"/>
    </source>
</evidence>
<name>A0A4T1ZTQ3_9PSED</name>
<dbReference type="SUPFAM" id="SSF55874">
    <property type="entry name" value="ATPase domain of HSP90 chaperone/DNA topoisomerase II/histidine kinase"/>
    <property type="match status" value="1"/>
</dbReference>
<dbReference type="SMART" id="SM00387">
    <property type="entry name" value="HATPase_c"/>
    <property type="match status" value="1"/>
</dbReference>
<feature type="domain" description="HPt" evidence="17">
    <location>
        <begin position="689"/>
        <end position="789"/>
    </location>
</feature>
<feature type="modified residue" description="Phosphohistidine" evidence="15">
    <location>
        <position position="734"/>
    </location>
</feature>
<protein>
    <recommendedName>
        <fullName evidence="4">Chemotaxis protein CheA</fullName>
        <ecNumber evidence="3">2.7.13.3</ecNumber>
    </recommendedName>
</protein>
<evidence type="ECO:0000256" key="1">
    <source>
        <dbReference type="ARBA" id="ARBA00000085"/>
    </source>
</evidence>
<proteinExistence type="predicted"/>